<sequence>MRLVVGLLVAATLAALTGCSGEPEQEAPASTPSPTAIPVFASEEEALAAAEDAYREYLEMSDAIARDGGRDPERLGSLVTRDELVRAVAEFEAFAESGRQTRGSSRFNTFSLQQYESLSKVAQVTVYVCLDVSDVRVVDESGRDITPAREARQPLSVIFVSADEGSQELVLQRSEQWSSNFCE</sequence>
<keyword evidence="2" id="KW-1185">Reference proteome</keyword>
<accession>A0ABV6RNZ1</accession>
<evidence type="ECO:0000313" key="1">
    <source>
        <dbReference type="EMBL" id="MFC0678712.1"/>
    </source>
</evidence>
<dbReference type="RefSeq" id="WP_386668797.1">
    <property type="nucleotide sequence ID" value="NZ_JBHLTG010000002.1"/>
</dbReference>
<evidence type="ECO:0008006" key="3">
    <source>
        <dbReference type="Google" id="ProtNLM"/>
    </source>
</evidence>
<dbReference type="PROSITE" id="PS51257">
    <property type="entry name" value="PROKAR_LIPOPROTEIN"/>
    <property type="match status" value="1"/>
</dbReference>
<protein>
    <recommendedName>
        <fullName evidence="3">Lipoprotein</fullName>
    </recommendedName>
</protein>
<organism evidence="1 2">
    <name type="scientific">Lysobacter korlensis</name>
    <dbReference type="NCBI Taxonomy" id="553636"/>
    <lineage>
        <taxon>Bacteria</taxon>
        <taxon>Pseudomonadati</taxon>
        <taxon>Pseudomonadota</taxon>
        <taxon>Gammaproteobacteria</taxon>
        <taxon>Lysobacterales</taxon>
        <taxon>Lysobacteraceae</taxon>
        <taxon>Lysobacter</taxon>
    </lineage>
</organism>
<dbReference type="Proteomes" id="UP001589896">
    <property type="component" value="Unassembled WGS sequence"/>
</dbReference>
<evidence type="ECO:0000313" key="2">
    <source>
        <dbReference type="Proteomes" id="UP001589896"/>
    </source>
</evidence>
<reference evidence="1 2" key="1">
    <citation type="submission" date="2024-09" db="EMBL/GenBank/DDBJ databases">
        <authorList>
            <person name="Sun Q."/>
            <person name="Mori K."/>
        </authorList>
    </citation>
    <scope>NUCLEOTIDE SEQUENCE [LARGE SCALE GENOMIC DNA]</scope>
    <source>
        <strain evidence="1 2">KCTC 23076</strain>
    </source>
</reference>
<dbReference type="EMBL" id="JBHLTG010000002">
    <property type="protein sequence ID" value="MFC0678712.1"/>
    <property type="molecule type" value="Genomic_DNA"/>
</dbReference>
<comment type="caution">
    <text evidence="1">The sequence shown here is derived from an EMBL/GenBank/DDBJ whole genome shotgun (WGS) entry which is preliminary data.</text>
</comment>
<name>A0ABV6RNZ1_9GAMM</name>
<gene>
    <name evidence="1" type="ORF">ACFFGH_12760</name>
</gene>
<proteinExistence type="predicted"/>